<evidence type="ECO:0000259" key="7">
    <source>
        <dbReference type="Pfam" id="PF01593"/>
    </source>
</evidence>
<dbReference type="PANTHER" id="PTHR10742:SF410">
    <property type="entry name" value="LYSINE-SPECIFIC HISTONE DEMETHYLASE 2"/>
    <property type="match status" value="1"/>
</dbReference>
<comment type="catalytic activity">
    <reaction evidence="6">
        <text>L-tryptophan + O2 = indole-3-acetamide + CO2 + H2O</text>
        <dbReference type="Rhea" id="RHEA:16165"/>
        <dbReference type="ChEBI" id="CHEBI:15377"/>
        <dbReference type="ChEBI" id="CHEBI:15379"/>
        <dbReference type="ChEBI" id="CHEBI:16031"/>
        <dbReference type="ChEBI" id="CHEBI:16526"/>
        <dbReference type="ChEBI" id="CHEBI:57912"/>
        <dbReference type="EC" id="1.13.12.3"/>
    </reaction>
</comment>
<dbReference type="RefSeq" id="WP_376802043.1">
    <property type="nucleotide sequence ID" value="NZ_DBNB01000034.1"/>
</dbReference>
<dbReference type="PANTHER" id="PTHR10742">
    <property type="entry name" value="FLAVIN MONOAMINE OXIDASE"/>
    <property type="match status" value="1"/>
</dbReference>
<organism evidence="8 9">
    <name type="scientific">Candidatus Raskinella chloraquaticus</name>
    <dbReference type="NCBI Taxonomy" id="1951219"/>
    <lineage>
        <taxon>Bacteria</taxon>
        <taxon>Pseudomonadati</taxon>
        <taxon>Pseudomonadota</taxon>
        <taxon>Alphaproteobacteria</taxon>
        <taxon>Hyphomicrobiales</taxon>
        <taxon>Phreatobacteraceae</taxon>
        <taxon>Candidatus Raskinella</taxon>
    </lineage>
</organism>
<evidence type="ECO:0000256" key="1">
    <source>
        <dbReference type="ARBA" id="ARBA00004814"/>
    </source>
</evidence>
<evidence type="ECO:0000313" key="8">
    <source>
        <dbReference type="EMBL" id="OQW51705.1"/>
    </source>
</evidence>
<dbReference type="EC" id="1.13.12.3" evidence="3"/>
<evidence type="ECO:0000313" key="9">
    <source>
        <dbReference type="Proteomes" id="UP000192872"/>
    </source>
</evidence>
<evidence type="ECO:0000256" key="5">
    <source>
        <dbReference type="ARBA" id="ARBA00023070"/>
    </source>
</evidence>
<dbReference type="Pfam" id="PF01593">
    <property type="entry name" value="Amino_oxidase"/>
    <property type="match status" value="1"/>
</dbReference>
<comment type="pathway">
    <text evidence="1">Plant hormone metabolism; auxin biosynthesis.</text>
</comment>
<dbReference type="SUPFAM" id="SSF54373">
    <property type="entry name" value="FAD-linked reductases, C-terminal domain"/>
    <property type="match status" value="1"/>
</dbReference>
<evidence type="ECO:0000256" key="3">
    <source>
        <dbReference type="ARBA" id="ARBA00012535"/>
    </source>
</evidence>
<feature type="domain" description="Amine oxidase" evidence="7">
    <location>
        <begin position="18"/>
        <end position="411"/>
    </location>
</feature>
<dbReference type="EMBL" id="LWDL01000018">
    <property type="protein sequence ID" value="OQW51705.1"/>
    <property type="molecule type" value="Genomic_DNA"/>
</dbReference>
<comment type="similarity">
    <text evidence="2">Belongs to the tryptophan 2-monooxygenase family.</text>
</comment>
<protein>
    <recommendedName>
        <fullName evidence="4">Tryptophan 2-monooxygenase</fullName>
        <ecNumber evidence="3">1.13.12.3</ecNumber>
    </recommendedName>
</protein>
<dbReference type="PRINTS" id="PR00420">
    <property type="entry name" value="RNGMNOXGNASE"/>
</dbReference>
<dbReference type="Proteomes" id="UP000192872">
    <property type="component" value="Unassembled WGS sequence"/>
</dbReference>
<proteinExistence type="inferred from homology"/>
<sequence>MALAQRDVDVAIIGAGTAGIAAARVLVRAGLSVLVLEASSRLGGRCFTDTITFNAPFDHGAHWLHAADKNPLVKFGHDLGFALYEDQRTLRLAAPDRLPSEEETTAYRNAVETGEASIIAAAERGDDGAAAASLPREPAEWRQAVSFRLGAFDIGRPLSEVSILDFGRVASGPDLFCRTGLGTLIATLGRGLPIAFNAAVSAITTGDEGVRIETAQGTLNARIAIVTVATDVIAKGMIAFTPALDAQQTAAFQTLKLSDFLHIGFEIASGVVDIADDTHVFSATRDERTFAALARSGGSNVWYVATGGIFARELEAAGKETAVSYARDWLISHFGSGIGPAIRRDAATLWGRNPYIGGAWSVAPPGQARARTALREWHAGRVRFAGEAGHDTMWGTVGGAWESGQEAARQALTIVRG</sequence>
<dbReference type="AlphaFoldDB" id="A0A1W9HW87"/>
<comment type="caution">
    <text evidence="8">The sequence shown here is derived from an EMBL/GenBank/DDBJ whole genome shotgun (WGS) entry which is preliminary data.</text>
</comment>
<evidence type="ECO:0000256" key="2">
    <source>
        <dbReference type="ARBA" id="ARBA00005833"/>
    </source>
</evidence>
<dbReference type="InterPro" id="IPR002937">
    <property type="entry name" value="Amino_oxidase"/>
</dbReference>
<dbReference type="GO" id="GO:0050361">
    <property type="term" value="F:tryptophan 2-monooxygenase activity"/>
    <property type="evidence" value="ECO:0007669"/>
    <property type="project" value="UniProtKB-EC"/>
</dbReference>
<dbReference type="InterPro" id="IPR036188">
    <property type="entry name" value="FAD/NAD-bd_sf"/>
</dbReference>
<keyword evidence="5" id="KW-0073">Auxin biosynthesis</keyword>
<dbReference type="Gene3D" id="3.50.50.60">
    <property type="entry name" value="FAD/NAD(P)-binding domain"/>
    <property type="match status" value="1"/>
</dbReference>
<evidence type="ECO:0000256" key="4">
    <source>
        <dbReference type="ARBA" id="ARBA00017871"/>
    </source>
</evidence>
<name>A0A1W9HW87_9HYPH</name>
<gene>
    <name evidence="8" type="ORF">A4S15_10840</name>
</gene>
<dbReference type="STRING" id="1827387.A4S15_10840"/>
<dbReference type="InterPro" id="IPR050281">
    <property type="entry name" value="Flavin_monoamine_oxidase"/>
</dbReference>
<dbReference type="GO" id="GO:0009851">
    <property type="term" value="P:auxin biosynthetic process"/>
    <property type="evidence" value="ECO:0007669"/>
    <property type="project" value="UniProtKB-KW"/>
</dbReference>
<dbReference type="SUPFAM" id="SSF51905">
    <property type="entry name" value="FAD/NAD(P)-binding domain"/>
    <property type="match status" value="1"/>
</dbReference>
<reference evidence="8 9" key="1">
    <citation type="journal article" date="2017" name="Water Res.">
        <title>Comammox in drinking water systems.</title>
        <authorList>
            <person name="Wang Y."/>
            <person name="Ma L."/>
            <person name="Mao Y."/>
            <person name="Jiang X."/>
            <person name="Xia Y."/>
            <person name="Yu K."/>
            <person name="Li B."/>
            <person name="Zhang T."/>
        </authorList>
    </citation>
    <scope>NUCLEOTIDE SEQUENCE [LARGE SCALE GENOMIC DNA]</scope>
    <source>
        <strain evidence="8">SG_bin8</strain>
    </source>
</reference>
<accession>A0A1W9HW87</accession>
<evidence type="ECO:0000256" key="6">
    <source>
        <dbReference type="ARBA" id="ARBA00047321"/>
    </source>
</evidence>